<dbReference type="GeneID" id="14885448"/>
<sequence>MSENTTDSESAKHSPVSSESSESSDNDKHKNSSSAMSEDSSDSSSSSSQSSKEVQPTTKEMSEDSSSSEDPDSDETTKNLKELEKDEEKDEKKEMSEGSSSYEPLHGQLETSNSSEEEEEDNLGQFEPKEWQHDFLELLPKLSKGEKVDHPVFEGELLIPKKSQTKQTKLGDYVRDRILEVEKTNSKANVFDDEDTHLVKETPVKEESRLLSEFQKKANELETDSDDLLEVKEKAPTFNETVQDEVKEEKSRLDPDTLSFWTQKSADKNEEFLKKFILEKKWMELEENDSEENKLEKIDLDEDQKEIERADDEEAKERLGIVSYGRKIKETLRKESQARRKTRERLKERKEEQRRKAAAKENEKKKAQKKKIEEKIKELQKSQKIRIDENFLDEDFDEEKFDKMMENYDENYDENDADIEKMREEIADEMREEDYDGQNEPEDTNGQIPKKVKFKKNQNDNIFLEQSDGSKKKVDVEKMRGKDKSLDKMIDDYYKLENSEKNGNDNMRFEYVNVNKDDSGLTAMDILTLSDKELNQIIGFRKLATYSDWRPNNTERQKVRELHSKQKKQKVEKIEKENVEEKSESKSPQMKVEQKDKNEKKKETQKEEKKENLNVSSKDEWKEKHKKGPRQEKKQLKAKK</sequence>
<feature type="region of interest" description="Disordered" evidence="2">
    <location>
        <begin position="430"/>
        <end position="480"/>
    </location>
</feature>
<feature type="region of interest" description="Disordered" evidence="2">
    <location>
        <begin position="1"/>
        <end position="129"/>
    </location>
</feature>
<dbReference type="KEGG" id="eiv:EIN_031600"/>
<dbReference type="PANTHER" id="PTHR14490">
    <property type="entry name" value="ZINC FINGER, ZZ TYPE"/>
    <property type="match status" value="1"/>
</dbReference>
<feature type="region of interest" description="Disordered" evidence="2">
    <location>
        <begin position="548"/>
        <end position="640"/>
    </location>
</feature>
<dbReference type="OrthoDB" id="10252032at2759"/>
<dbReference type="Pfam" id="PF12936">
    <property type="entry name" value="Kri1_C"/>
    <property type="match status" value="1"/>
</dbReference>
<dbReference type="GO" id="GO:0005730">
    <property type="term" value="C:nucleolus"/>
    <property type="evidence" value="ECO:0007669"/>
    <property type="project" value="TreeGrafter"/>
</dbReference>
<feature type="compositionally biased region" description="Basic and acidic residues" evidence="2">
    <location>
        <begin position="75"/>
        <end position="96"/>
    </location>
</feature>
<evidence type="ECO:0000256" key="1">
    <source>
        <dbReference type="ARBA" id="ARBA00007473"/>
    </source>
</evidence>
<feature type="region of interest" description="Disordered" evidence="2">
    <location>
        <begin position="225"/>
        <end position="254"/>
    </location>
</feature>
<feature type="compositionally biased region" description="Low complexity" evidence="2">
    <location>
        <begin position="32"/>
        <end position="51"/>
    </location>
</feature>
<feature type="compositionally biased region" description="Acidic residues" evidence="2">
    <location>
        <begin position="430"/>
        <end position="443"/>
    </location>
</feature>
<dbReference type="EMBL" id="KB206969">
    <property type="protein sequence ID" value="ELP86439.1"/>
    <property type="molecule type" value="Genomic_DNA"/>
</dbReference>
<accession>A0A0A1TY87</accession>
<feature type="compositionally biased region" description="Basic and acidic residues" evidence="2">
    <location>
        <begin position="592"/>
        <end position="640"/>
    </location>
</feature>
<feature type="domain" description="Kri1-like C-terminal" evidence="3">
    <location>
        <begin position="484"/>
        <end position="570"/>
    </location>
</feature>
<evidence type="ECO:0000313" key="5">
    <source>
        <dbReference type="Proteomes" id="UP000014680"/>
    </source>
</evidence>
<feature type="compositionally biased region" description="Basic and acidic residues" evidence="2">
    <location>
        <begin position="244"/>
        <end position="254"/>
    </location>
</feature>
<feature type="compositionally biased region" description="Basic and acidic residues" evidence="2">
    <location>
        <begin position="345"/>
        <end position="371"/>
    </location>
</feature>
<feature type="compositionally biased region" description="Basic and acidic residues" evidence="2">
    <location>
        <begin position="553"/>
        <end position="585"/>
    </location>
</feature>
<dbReference type="PANTHER" id="PTHR14490:SF5">
    <property type="entry name" value="PROTEIN KRI1 HOMOLOG"/>
    <property type="match status" value="1"/>
</dbReference>
<dbReference type="RefSeq" id="XP_004185785.1">
    <property type="nucleotide sequence ID" value="XM_004185737.1"/>
</dbReference>
<name>A0A0A1TY87_ENTIV</name>
<comment type="similarity">
    <text evidence="1">Belongs to the KRI1 family.</text>
</comment>
<evidence type="ECO:0000256" key="2">
    <source>
        <dbReference type="SAM" id="MobiDB-lite"/>
    </source>
</evidence>
<dbReference type="GO" id="GO:0030686">
    <property type="term" value="C:90S preribosome"/>
    <property type="evidence" value="ECO:0007669"/>
    <property type="project" value="TreeGrafter"/>
</dbReference>
<dbReference type="InterPro" id="IPR024626">
    <property type="entry name" value="Kri1-like_C"/>
</dbReference>
<dbReference type="InterPro" id="IPR018034">
    <property type="entry name" value="Kri1"/>
</dbReference>
<reference evidence="4 5" key="1">
    <citation type="submission" date="2012-10" db="EMBL/GenBank/DDBJ databases">
        <authorList>
            <person name="Zafar N."/>
            <person name="Inman J."/>
            <person name="Hall N."/>
            <person name="Lorenzi H."/>
            <person name="Caler E."/>
        </authorList>
    </citation>
    <scope>NUCLEOTIDE SEQUENCE [LARGE SCALE GENOMIC DNA]</scope>
    <source>
        <strain evidence="4 5">IP1</strain>
    </source>
</reference>
<evidence type="ECO:0000313" key="4">
    <source>
        <dbReference type="EMBL" id="ELP86439.1"/>
    </source>
</evidence>
<protein>
    <submittedName>
        <fullName evidence="4">Protein kri1, putative</fullName>
    </submittedName>
</protein>
<feature type="compositionally biased region" description="Basic and acidic residues" evidence="2">
    <location>
        <begin position="468"/>
        <end position="480"/>
    </location>
</feature>
<keyword evidence="5" id="KW-1185">Reference proteome</keyword>
<dbReference type="Proteomes" id="UP000014680">
    <property type="component" value="Unassembled WGS sequence"/>
</dbReference>
<dbReference type="VEuPathDB" id="AmoebaDB:EIN_031600"/>
<dbReference type="AlphaFoldDB" id="A0A0A1TY87"/>
<organism evidence="4 5">
    <name type="scientific">Entamoeba invadens IP1</name>
    <dbReference type="NCBI Taxonomy" id="370355"/>
    <lineage>
        <taxon>Eukaryota</taxon>
        <taxon>Amoebozoa</taxon>
        <taxon>Evosea</taxon>
        <taxon>Archamoebae</taxon>
        <taxon>Mastigamoebida</taxon>
        <taxon>Entamoebidae</taxon>
        <taxon>Entamoeba</taxon>
    </lineage>
</organism>
<proteinExistence type="inferred from homology"/>
<dbReference type="GO" id="GO:0000447">
    <property type="term" value="P:endonucleolytic cleavage in ITS1 to separate SSU-rRNA from 5.8S rRNA and LSU-rRNA from tricistronic rRNA transcript (SSU-rRNA, 5.8S rRNA, LSU-rRNA)"/>
    <property type="evidence" value="ECO:0007669"/>
    <property type="project" value="TreeGrafter"/>
</dbReference>
<evidence type="ECO:0000259" key="3">
    <source>
        <dbReference type="Pfam" id="PF12936"/>
    </source>
</evidence>
<feature type="compositionally biased region" description="Low complexity" evidence="2">
    <location>
        <begin position="13"/>
        <end position="23"/>
    </location>
</feature>
<feature type="region of interest" description="Disordered" evidence="2">
    <location>
        <begin position="333"/>
        <end position="371"/>
    </location>
</feature>
<gene>
    <name evidence="4" type="ORF">EIN_031600</name>
</gene>